<evidence type="ECO:0000313" key="2">
    <source>
        <dbReference type="EMBL" id="CDP97363.1"/>
    </source>
</evidence>
<sequence>MRRNVDGDHRTSPCRHQPSQQRHEPRESRIADPQNEALN</sequence>
<feature type="compositionally biased region" description="Basic and acidic residues" evidence="1">
    <location>
        <begin position="21"/>
        <end position="30"/>
    </location>
</feature>
<evidence type="ECO:0000256" key="1">
    <source>
        <dbReference type="SAM" id="MobiDB-lite"/>
    </source>
</evidence>
<reference evidence="2" key="1">
    <citation type="journal article" date="2007" name="Science">
        <title>Draft genome of the filarial nematode parasite Brugia malayi.</title>
        <authorList>
            <person name="Ghedin E."/>
            <person name="Wang S."/>
            <person name="Spiro D."/>
            <person name="Caler E."/>
            <person name="Zhao Q."/>
            <person name="Crabtree J."/>
            <person name="Allen J.E."/>
            <person name="Delcher A.L."/>
            <person name="Guiliano D.B."/>
            <person name="Miranda-Saavedra D."/>
            <person name="Angiuoli S.V."/>
            <person name="Creasy T."/>
            <person name="Amedeo P."/>
            <person name="Haas B."/>
            <person name="El-Sayed N.M."/>
            <person name="Wortman J.R."/>
            <person name="Feldblyum T."/>
            <person name="Tallon L."/>
            <person name="Schatz M."/>
            <person name="Shumway M."/>
            <person name="Koo H."/>
            <person name="Salzberg S.L."/>
            <person name="Schobel S."/>
            <person name="Pertea M."/>
            <person name="Pop M."/>
            <person name="White O."/>
            <person name="Barton G.J."/>
            <person name="Carlow C.K."/>
            <person name="Crawford M.J."/>
            <person name="Daub J."/>
            <person name="Dimmic M.W."/>
            <person name="Estes C.F."/>
            <person name="Foster J.M."/>
            <person name="Ganatra M."/>
            <person name="Gregory W.F."/>
            <person name="Johnson N.M."/>
            <person name="Jin J."/>
            <person name="Komuniecki R."/>
            <person name="Korf I."/>
            <person name="Kumar S."/>
            <person name="Laney S."/>
            <person name="Li B.W."/>
            <person name="Li W."/>
            <person name="Lindblom T.H."/>
            <person name="Lustigman S."/>
            <person name="Ma D."/>
            <person name="Maina C.V."/>
            <person name="Martin D.M."/>
            <person name="McCarter J.P."/>
            <person name="McReynolds L."/>
            <person name="Mitreva M."/>
            <person name="Nutman T.B."/>
            <person name="Parkinson J."/>
            <person name="Peregrin-Alvarez J.M."/>
            <person name="Poole C."/>
            <person name="Ren Q."/>
            <person name="Saunders L."/>
            <person name="Sluder A.E."/>
            <person name="Smith K."/>
            <person name="Stanke M."/>
            <person name="Unnasch T.R."/>
            <person name="Ware J."/>
            <person name="Wei A.D."/>
            <person name="Weil G."/>
            <person name="Williams D.J."/>
            <person name="Zhang Y."/>
            <person name="Williams S.A."/>
            <person name="Fraser-Liggett C."/>
            <person name="Slatko B."/>
            <person name="Blaxter M.L."/>
            <person name="Scott A.L."/>
        </authorList>
    </citation>
    <scope>NUCLEOTIDE SEQUENCE</scope>
    <source>
        <strain evidence="2">FR3</strain>
    </source>
</reference>
<protein>
    <submittedName>
        <fullName evidence="2">Bm10257</fullName>
    </submittedName>
</protein>
<feature type="region of interest" description="Disordered" evidence="1">
    <location>
        <begin position="1"/>
        <end position="39"/>
    </location>
</feature>
<dbReference type="AlphaFoldDB" id="A0A1I9G327"/>
<reference evidence="2" key="2">
    <citation type="submission" date="2012-12" db="EMBL/GenBank/DDBJ databases">
        <authorList>
            <consortium name="WormBase Consortium"/>
            <person name="Ghedin E."/>
            <person name="Paulini M."/>
        </authorList>
    </citation>
    <scope>NUCLEOTIDE SEQUENCE</scope>
    <source>
        <strain evidence="2">FR3</strain>
    </source>
</reference>
<gene>
    <name evidence="2" type="primary">Bm10257</name>
    <name evidence="2" type="ORF">BM_Bm10257</name>
</gene>
<name>A0A1I9G327_BRUMA</name>
<proteinExistence type="predicted"/>
<accession>A0A1I9G327</accession>
<dbReference type="EMBL" id="LN856981">
    <property type="protein sequence ID" value="CDP97363.1"/>
    <property type="molecule type" value="Genomic_DNA"/>
</dbReference>
<organism evidence="2">
    <name type="scientific">Brugia malayi</name>
    <name type="common">Filarial nematode worm</name>
    <dbReference type="NCBI Taxonomy" id="6279"/>
    <lineage>
        <taxon>Eukaryota</taxon>
        <taxon>Metazoa</taxon>
        <taxon>Ecdysozoa</taxon>
        <taxon>Nematoda</taxon>
        <taxon>Chromadorea</taxon>
        <taxon>Rhabditida</taxon>
        <taxon>Spirurina</taxon>
        <taxon>Spiruromorpha</taxon>
        <taxon>Filarioidea</taxon>
        <taxon>Onchocercidae</taxon>
        <taxon>Brugia</taxon>
    </lineage>
</organism>
<feature type="compositionally biased region" description="Basic and acidic residues" evidence="1">
    <location>
        <begin position="1"/>
        <end position="11"/>
    </location>
</feature>